<dbReference type="RefSeq" id="WP_168449942.1">
    <property type="nucleotide sequence ID" value="NZ_JAAWWK010000002.1"/>
</dbReference>
<evidence type="ECO:0000313" key="2">
    <source>
        <dbReference type="Proteomes" id="UP000765845"/>
    </source>
</evidence>
<reference evidence="1 2" key="1">
    <citation type="submission" date="2020-04" db="EMBL/GenBank/DDBJ databases">
        <authorList>
            <person name="Yoon J."/>
        </authorList>
    </citation>
    <scope>NUCLEOTIDE SEQUENCE [LARGE SCALE GENOMIC DNA]</scope>
    <source>
        <strain evidence="1 2">KMU-166</strain>
    </source>
</reference>
<protein>
    <submittedName>
        <fullName evidence="1">Uncharacterized protein</fullName>
    </submittedName>
</protein>
<sequence>MKVETNSGDVVWEDGSTLIRLLEAEDGRAVFDISQISRFESTTSRSLPLPTVEFLDED</sequence>
<keyword evidence="2" id="KW-1185">Reference proteome</keyword>
<organism evidence="1 2">
    <name type="scientific">Spongiibacter thalassae</name>
    <dbReference type="NCBI Taxonomy" id="2721624"/>
    <lineage>
        <taxon>Bacteria</taxon>
        <taxon>Pseudomonadati</taxon>
        <taxon>Pseudomonadota</taxon>
        <taxon>Gammaproteobacteria</taxon>
        <taxon>Cellvibrionales</taxon>
        <taxon>Spongiibacteraceae</taxon>
        <taxon>Spongiibacter</taxon>
    </lineage>
</organism>
<evidence type="ECO:0000313" key="1">
    <source>
        <dbReference type="EMBL" id="NKI17446.1"/>
    </source>
</evidence>
<comment type="caution">
    <text evidence="1">The sequence shown here is derived from an EMBL/GenBank/DDBJ whole genome shotgun (WGS) entry which is preliminary data.</text>
</comment>
<proteinExistence type="predicted"/>
<dbReference type="EMBL" id="JAAWWK010000002">
    <property type="protein sequence ID" value="NKI17446.1"/>
    <property type="molecule type" value="Genomic_DNA"/>
</dbReference>
<dbReference type="Proteomes" id="UP000765845">
    <property type="component" value="Unassembled WGS sequence"/>
</dbReference>
<gene>
    <name evidence="1" type="ORF">HCU74_08450</name>
</gene>
<name>A0ABX1GEU7_9GAMM</name>
<accession>A0ABX1GEU7</accession>